<organism evidence="1 2">
    <name type="scientific">Phialemonium thermophilum</name>
    <dbReference type="NCBI Taxonomy" id="223376"/>
    <lineage>
        <taxon>Eukaryota</taxon>
        <taxon>Fungi</taxon>
        <taxon>Dikarya</taxon>
        <taxon>Ascomycota</taxon>
        <taxon>Pezizomycotina</taxon>
        <taxon>Sordariomycetes</taxon>
        <taxon>Sordariomycetidae</taxon>
        <taxon>Cephalothecales</taxon>
        <taxon>Cephalothecaceae</taxon>
        <taxon>Phialemonium</taxon>
    </lineage>
</organism>
<comment type="caution">
    <text evidence="1">The sequence shown here is derived from an EMBL/GenBank/DDBJ whole genome shotgun (WGS) entry which is preliminary data.</text>
</comment>
<evidence type="ECO:0000313" key="2">
    <source>
        <dbReference type="Proteomes" id="UP001586593"/>
    </source>
</evidence>
<gene>
    <name evidence="1" type="ORF">VTK73DRAFT_4668</name>
</gene>
<dbReference type="Proteomes" id="UP001586593">
    <property type="component" value="Unassembled WGS sequence"/>
</dbReference>
<proteinExistence type="predicted"/>
<sequence>MFVDTAHARPNSKDGRVCTNHSSRECGFEHNKKRSADTRLAHGIAFFIFEPIRPQLLGPAVVIRASRRFSSCKSYRQCTRASYSGGLSVVRSGPRIASHPRSRATGLMCLDFSPFGVFQAITSKARIRRRPTFALVDPILPSWVSPSMQFAQRLTLCLVGP</sequence>
<accession>A0ABR3WSZ7</accession>
<protein>
    <submittedName>
        <fullName evidence="1">Uncharacterized protein</fullName>
    </submittedName>
</protein>
<name>A0ABR3WSZ7_9PEZI</name>
<evidence type="ECO:0000313" key="1">
    <source>
        <dbReference type="EMBL" id="KAL1866587.1"/>
    </source>
</evidence>
<dbReference type="EMBL" id="JAZHXJ010000263">
    <property type="protein sequence ID" value="KAL1866587.1"/>
    <property type="molecule type" value="Genomic_DNA"/>
</dbReference>
<reference evidence="1 2" key="1">
    <citation type="journal article" date="2024" name="Commun. Biol.">
        <title>Comparative genomic analysis of thermophilic fungi reveals convergent evolutionary adaptations and gene losses.</title>
        <authorList>
            <person name="Steindorff A.S."/>
            <person name="Aguilar-Pontes M.V."/>
            <person name="Robinson A.J."/>
            <person name="Andreopoulos B."/>
            <person name="LaButti K."/>
            <person name="Kuo A."/>
            <person name="Mondo S."/>
            <person name="Riley R."/>
            <person name="Otillar R."/>
            <person name="Haridas S."/>
            <person name="Lipzen A."/>
            <person name="Grimwood J."/>
            <person name="Schmutz J."/>
            <person name="Clum A."/>
            <person name="Reid I.D."/>
            <person name="Moisan M.C."/>
            <person name="Butler G."/>
            <person name="Nguyen T.T.M."/>
            <person name="Dewar K."/>
            <person name="Conant G."/>
            <person name="Drula E."/>
            <person name="Henrissat B."/>
            <person name="Hansel C."/>
            <person name="Singer S."/>
            <person name="Hutchinson M.I."/>
            <person name="de Vries R.P."/>
            <person name="Natvig D.O."/>
            <person name="Powell A.J."/>
            <person name="Tsang A."/>
            <person name="Grigoriev I.V."/>
        </authorList>
    </citation>
    <scope>NUCLEOTIDE SEQUENCE [LARGE SCALE GENOMIC DNA]</scope>
    <source>
        <strain evidence="1 2">ATCC 24622</strain>
    </source>
</reference>
<keyword evidence="2" id="KW-1185">Reference proteome</keyword>